<gene>
    <name evidence="4" type="ORF">EIP91_001391</name>
</gene>
<dbReference type="PRINTS" id="PR00793">
    <property type="entry name" value="PROAMNOPTASE"/>
</dbReference>
<sequence>MEYNLPDGEVAFNVPAAGKPCSTHYWISGNLKSGKTPLVLAHGGPGCSHDYLAILSRLTASHGIPVVLYDQLGNGLSTHLPEKNGDTSFWTIPLFIDELHNLLEHLGIQDRYDLLGHSWGGMLGSSFAVRQPKGLRHLVLASSIAVMQDWVDAGLKLQKRLPQEVQDAIIKHEKAGTTDSKEYQDAIAVFYAKHLCRVQPMPAAVVKTFEWLEKDPTVYHTMNGPSEFFVTGPLKDFDITSELHKINVPVLITHGRYDGSQDSVNRKFFQFIPGKVKWVQFAESSHMAHHEETDRYLQIVGDFLVEE</sequence>
<dbReference type="NCBIfam" id="TIGR01250">
    <property type="entry name" value="pro_imino_pep_2"/>
    <property type="match status" value="1"/>
</dbReference>
<dbReference type="Gene3D" id="3.40.50.1820">
    <property type="entry name" value="alpha/beta hydrolase"/>
    <property type="match status" value="1"/>
</dbReference>
<dbReference type="InterPro" id="IPR050471">
    <property type="entry name" value="AB_hydrolase"/>
</dbReference>
<dbReference type="OrthoDB" id="190201at2759"/>
<dbReference type="PIRSF" id="PIRSF005539">
    <property type="entry name" value="Pept_S33_TRI_F1"/>
    <property type="match status" value="1"/>
</dbReference>
<dbReference type="PANTHER" id="PTHR43433">
    <property type="entry name" value="HYDROLASE, ALPHA/BETA FOLD FAMILY PROTEIN"/>
    <property type="match status" value="1"/>
</dbReference>
<dbReference type="InterPro" id="IPR029058">
    <property type="entry name" value="AB_hydrolase_fold"/>
</dbReference>
<proteinExistence type="inferred from homology"/>
<feature type="domain" description="AB hydrolase-1" evidence="3">
    <location>
        <begin position="37"/>
        <end position="292"/>
    </location>
</feature>
<dbReference type="Proteomes" id="UP000292702">
    <property type="component" value="Unassembled WGS sequence"/>
</dbReference>
<keyword evidence="5" id="KW-1185">Reference proteome</keyword>
<dbReference type="InterPro" id="IPR005945">
    <property type="entry name" value="Pro_imino_pep"/>
</dbReference>
<dbReference type="Pfam" id="PF00561">
    <property type="entry name" value="Abhydrolase_1"/>
    <property type="match status" value="1"/>
</dbReference>
<name>A0A4R0RE03_9APHY</name>
<protein>
    <recommendedName>
        <fullName evidence="3">AB hydrolase-1 domain-containing protein</fullName>
    </recommendedName>
</protein>
<evidence type="ECO:0000259" key="3">
    <source>
        <dbReference type="Pfam" id="PF00561"/>
    </source>
</evidence>
<dbReference type="AlphaFoldDB" id="A0A4R0RE03"/>
<comment type="similarity">
    <text evidence="1">Belongs to the peptidase S33 family.</text>
</comment>
<evidence type="ECO:0000256" key="1">
    <source>
        <dbReference type="ARBA" id="ARBA00010088"/>
    </source>
</evidence>
<dbReference type="STRING" id="92696.A0A4R0RE03"/>
<dbReference type="InterPro" id="IPR000073">
    <property type="entry name" value="AB_hydrolase_1"/>
</dbReference>
<comment type="caution">
    <text evidence="4">The sequence shown here is derived from an EMBL/GenBank/DDBJ whole genome shotgun (WGS) entry which is preliminary data.</text>
</comment>
<keyword evidence="2" id="KW-0378">Hydrolase</keyword>
<dbReference type="GO" id="GO:0006508">
    <property type="term" value="P:proteolysis"/>
    <property type="evidence" value="ECO:0007669"/>
    <property type="project" value="InterPro"/>
</dbReference>
<dbReference type="EMBL" id="RWJN01000136">
    <property type="protein sequence ID" value="TCD66400.1"/>
    <property type="molecule type" value="Genomic_DNA"/>
</dbReference>
<evidence type="ECO:0000256" key="2">
    <source>
        <dbReference type="ARBA" id="ARBA00022801"/>
    </source>
</evidence>
<evidence type="ECO:0000313" key="4">
    <source>
        <dbReference type="EMBL" id="TCD66400.1"/>
    </source>
</evidence>
<reference evidence="4 5" key="1">
    <citation type="submission" date="2018-11" db="EMBL/GenBank/DDBJ databases">
        <title>Genome assembly of Steccherinum ochraceum LE-BIN_3174, the white-rot fungus of the Steccherinaceae family (The Residual Polyporoid clade, Polyporales, Basidiomycota).</title>
        <authorList>
            <person name="Fedorova T.V."/>
            <person name="Glazunova O.A."/>
            <person name="Landesman E.O."/>
            <person name="Moiseenko K.V."/>
            <person name="Psurtseva N.V."/>
            <person name="Savinova O.S."/>
            <person name="Shakhova N.V."/>
            <person name="Tyazhelova T.V."/>
            <person name="Vasina D.V."/>
        </authorList>
    </citation>
    <scope>NUCLEOTIDE SEQUENCE [LARGE SCALE GENOMIC DNA]</scope>
    <source>
        <strain evidence="4 5">LE-BIN_3174</strain>
    </source>
</reference>
<dbReference type="PANTHER" id="PTHR43433:SF5">
    <property type="entry name" value="AB HYDROLASE-1 DOMAIN-CONTAINING PROTEIN"/>
    <property type="match status" value="1"/>
</dbReference>
<organism evidence="4 5">
    <name type="scientific">Steccherinum ochraceum</name>
    <dbReference type="NCBI Taxonomy" id="92696"/>
    <lineage>
        <taxon>Eukaryota</taxon>
        <taxon>Fungi</taxon>
        <taxon>Dikarya</taxon>
        <taxon>Basidiomycota</taxon>
        <taxon>Agaricomycotina</taxon>
        <taxon>Agaricomycetes</taxon>
        <taxon>Polyporales</taxon>
        <taxon>Steccherinaceae</taxon>
        <taxon>Steccherinum</taxon>
    </lineage>
</organism>
<dbReference type="InterPro" id="IPR002410">
    <property type="entry name" value="Peptidase_S33"/>
</dbReference>
<dbReference type="GO" id="GO:0008233">
    <property type="term" value="F:peptidase activity"/>
    <property type="evidence" value="ECO:0007669"/>
    <property type="project" value="InterPro"/>
</dbReference>
<accession>A0A4R0RE03</accession>
<dbReference type="SUPFAM" id="SSF53474">
    <property type="entry name" value="alpha/beta-Hydrolases"/>
    <property type="match status" value="1"/>
</dbReference>
<evidence type="ECO:0000313" key="5">
    <source>
        <dbReference type="Proteomes" id="UP000292702"/>
    </source>
</evidence>